<feature type="region of interest" description="Disordered" evidence="13">
    <location>
        <begin position="10"/>
        <end position="84"/>
    </location>
</feature>
<dbReference type="Gene3D" id="2.30.30.40">
    <property type="entry name" value="SH3 Domains"/>
    <property type="match status" value="3"/>
</dbReference>
<feature type="region of interest" description="Disordered" evidence="13">
    <location>
        <begin position="1404"/>
        <end position="1477"/>
    </location>
</feature>
<dbReference type="InterPro" id="IPR013783">
    <property type="entry name" value="Ig-like_fold"/>
</dbReference>
<feature type="region of interest" description="Disordered" evidence="13">
    <location>
        <begin position="871"/>
        <end position="1047"/>
    </location>
</feature>
<dbReference type="InterPro" id="IPR035753">
    <property type="entry name" value="RIM-BP_SH3_2"/>
</dbReference>
<protein>
    <recommendedName>
        <fullName evidence="10">RIMS-binding protein 2</fullName>
    </recommendedName>
</protein>
<feature type="compositionally biased region" description="Basic and acidic residues" evidence="13">
    <location>
        <begin position="1032"/>
        <end position="1043"/>
    </location>
</feature>
<feature type="region of interest" description="Disordered" evidence="13">
    <location>
        <begin position="1077"/>
        <end position="1113"/>
    </location>
</feature>
<keyword evidence="5" id="KW-0677">Repeat</keyword>
<keyword evidence="17" id="KW-1185">Reference proteome</keyword>
<feature type="compositionally biased region" description="Low complexity" evidence="13">
    <location>
        <begin position="1436"/>
        <end position="1445"/>
    </location>
</feature>
<dbReference type="InterPro" id="IPR036028">
    <property type="entry name" value="SH3-like_dom_sf"/>
</dbReference>
<keyword evidence="4" id="KW-1003">Cell membrane</keyword>
<dbReference type="GO" id="GO:0045202">
    <property type="term" value="C:synapse"/>
    <property type="evidence" value="ECO:0007669"/>
    <property type="project" value="UniProtKB-SubCell"/>
</dbReference>
<feature type="compositionally biased region" description="Basic residues" evidence="13">
    <location>
        <begin position="42"/>
        <end position="57"/>
    </location>
</feature>
<dbReference type="InterPro" id="IPR036116">
    <property type="entry name" value="FN3_sf"/>
</dbReference>
<proteinExistence type="inferred from homology"/>
<comment type="function">
    <text evidence="9">Plays a role in the synaptic transmission as bifunctional linker that interacts simultaneously with RIMS1, RIMS2, CACNA1D and CACNA1B.</text>
</comment>
<name>A0A8B9VLJ7_9AVES</name>
<dbReference type="CDD" id="cd12012">
    <property type="entry name" value="SH3_RIM-BP_2"/>
    <property type="match status" value="1"/>
</dbReference>
<dbReference type="Pfam" id="PF25523">
    <property type="entry name" value="Ig_RIMBP2"/>
    <property type="match status" value="1"/>
</dbReference>
<evidence type="ECO:0000256" key="5">
    <source>
        <dbReference type="ARBA" id="ARBA00022737"/>
    </source>
</evidence>
<evidence type="ECO:0000256" key="2">
    <source>
        <dbReference type="ARBA" id="ARBA00010749"/>
    </source>
</evidence>
<evidence type="ECO:0000256" key="13">
    <source>
        <dbReference type="SAM" id="MobiDB-lite"/>
    </source>
</evidence>
<feature type="compositionally biased region" description="Basic and acidic residues" evidence="13">
    <location>
        <begin position="31"/>
        <end position="41"/>
    </location>
</feature>
<feature type="region of interest" description="Disordered" evidence="13">
    <location>
        <begin position="425"/>
        <end position="450"/>
    </location>
</feature>
<dbReference type="GO" id="GO:0007274">
    <property type="term" value="P:neuromuscular synaptic transmission"/>
    <property type="evidence" value="ECO:0007669"/>
    <property type="project" value="TreeGrafter"/>
</dbReference>
<dbReference type="FunFam" id="2.30.30.40:FF:000023">
    <property type="entry name" value="RIMS-binding protein 2 isoform F"/>
    <property type="match status" value="1"/>
</dbReference>
<dbReference type="InterPro" id="IPR057884">
    <property type="entry name" value="FN3_RIM-BP1/2/3"/>
</dbReference>
<dbReference type="InterPro" id="IPR035755">
    <property type="entry name" value="RIM-BP_SH3_3"/>
</dbReference>
<dbReference type="Ensembl" id="ENSAZOT00000025804.1">
    <property type="protein sequence ID" value="ENSAZOP00000024033.1"/>
    <property type="gene ID" value="ENSAZOG00000015437.1"/>
</dbReference>
<dbReference type="GO" id="GO:0005886">
    <property type="term" value="C:plasma membrane"/>
    <property type="evidence" value="ECO:0007669"/>
    <property type="project" value="UniProtKB-SubCell"/>
</dbReference>
<feature type="compositionally biased region" description="Basic and acidic residues" evidence="13">
    <location>
        <begin position="965"/>
        <end position="985"/>
    </location>
</feature>
<feature type="compositionally biased region" description="Polar residues" evidence="13">
    <location>
        <begin position="986"/>
        <end position="996"/>
    </location>
</feature>
<comment type="similarity">
    <text evidence="2">Belongs to the RIMBP family.</text>
</comment>
<feature type="compositionally biased region" description="Basic residues" evidence="13">
    <location>
        <begin position="1457"/>
        <end position="1471"/>
    </location>
</feature>
<evidence type="ECO:0000256" key="4">
    <source>
        <dbReference type="ARBA" id="ARBA00022475"/>
    </source>
</evidence>
<feature type="domain" description="SH3" evidence="14">
    <location>
        <begin position="1197"/>
        <end position="1265"/>
    </location>
</feature>
<dbReference type="Proteomes" id="UP000694549">
    <property type="component" value="Unplaced"/>
</dbReference>
<dbReference type="Pfam" id="PF14604">
    <property type="entry name" value="SH3_9"/>
    <property type="match status" value="1"/>
</dbReference>
<sequence>MKAISHILDHSYSLLDSPRANQSFPKAAKSLTKEQEEDKVSKKGNNKAKQTSKKLPHCRPEDRSKQKSCSVTPKKSKVVSPSTSLALSSNNTTVITKTITRTFPLKQKMHLVNVKAQHLQNINKQSESIKDLEIQMLQVECEELKNQLGCLREGLMGLKPGDMEELLKQSQKELLWLQRQLSFISAGGSVCVLAASKKNELKDDVQETNRLSLQYASVSQKALQYDQVKSDYDHLRETLIRVTKERDLAVKGKHQLQAKLENLEQVLKHMREAAERRQQLELEHEQALAVLNAKQQEIELLQKAQVEAKKEHEGAVQLLEAKVRELEEKCRTQSEQFNLLSRELEKFRQQAGKIDLLSSNTVASSDIPGSPSKSLSQLVNGIATSIGKGHESPSGSRCVISEFIRPLQISGDKPEQLSVKPTFLSKSRSGAPRCRFDSDMDNDQNSNTSKQRYSGKVHLCIARYSYNPFDGPNENPEAELPLTAGKYLYVYGDMDEDGFYEGELLDGQRGLVPSNFVDFVQDNETRLSSTLSSEQDQNFINHSGSTLEGDILEISPPSHIDSSIISNGAGTLDVNIDEIGEDIVPYPRKITLIKQLAKSVIVGWEPPVVPPGWGTISSYNVLVDKEVRMNIALGSRTKALIEKLNISTCTYRISVQSITNKGNSDELQCSLLVGKDVIVAPSNLKVDNITQISAELSWLPTNSNYSHVIFLNEEEFDIVKAASYKYHFFNLKPNMAYKVKVMAKPHQMPWQLPLEQREKKEAFVEFSTLPAGPPAPPQDVTVRAGSTPATVQVSWKPPTLTATGTSHGANVTGYGVYVKGQRVAEVIFPTAENTLVELMRLRNLEAKEVTVRTLSAQGESVDSTVAAIPSDLLVPPTPHPRTAPKSKPLASAGAPETKEEHLDPHLKMDESWEQTRSASPVHGHTLEPPLPNFHSPLQGRRSPSPNRILPQPQGTPVPNTVAKAMAREAAQRVAESNRMERRSVFSERSNAAQYANSDDEEDGYDSPNVKRRGASVDDFLKGSELGKQPHYCHGEEYHTESSRGSDLSDIMEEDEEELYSEMQLEDGGRRRVSVTSHNALKLLGNPSSAGRPERAEHAGRRSSHGSAVPQRSRPMLVPSIEITMDSNSEGGWSRSGSEGNISPVKEEAYYRSIGGHKKWPQQRTMASEYRYDGYGGHDHLSPDFYEESETDPGTEDISTRIFVALFDYDPLTMSPNPDAAEEELPFKEGQIIKVYGDKDADGFYRGETCTRIGLIPCNMVSEIQADDEEMMDQLLKQGFLPLNTPVEKIVNCDRFKESTRSVHRRSRKSKRERNRRSGRQPSVSTRRMVALYDYDPRESSPNVDVEAELTFCTGDIITVFGEIDEDGFYYGELNGQKGLVPSNFLEEVPDDVEVYLSDAPSQYLHDTPMRTKAKRVPPENTGTARRAPSPTVHLHSGSPTSSMGSGSPGRGRDMSSKKKKGLLSKGKKLLKKLGAVK</sequence>
<keyword evidence="3 11" id="KW-0728">SH3 domain</keyword>
<dbReference type="Gene3D" id="2.60.40.10">
    <property type="entry name" value="Immunoglobulins"/>
    <property type="match status" value="2"/>
</dbReference>
<evidence type="ECO:0000256" key="8">
    <source>
        <dbReference type="ARBA" id="ARBA00034103"/>
    </source>
</evidence>
<feature type="compositionally biased region" description="Basic residues" evidence="13">
    <location>
        <begin position="1301"/>
        <end position="1318"/>
    </location>
</feature>
<dbReference type="FunFam" id="2.60.40.10:FF:000643">
    <property type="entry name" value="RIMS-binding protein 2 isoform X1"/>
    <property type="match status" value="1"/>
</dbReference>
<evidence type="ECO:0000259" key="15">
    <source>
        <dbReference type="PROSITE" id="PS50853"/>
    </source>
</evidence>
<feature type="region of interest" description="Disordered" evidence="13">
    <location>
        <begin position="1299"/>
        <end position="1326"/>
    </location>
</feature>
<evidence type="ECO:0000313" key="16">
    <source>
        <dbReference type="Ensembl" id="ENSAZOP00000024033.1"/>
    </source>
</evidence>
<evidence type="ECO:0000313" key="17">
    <source>
        <dbReference type="Proteomes" id="UP000694549"/>
    </source>
</evidence>
<keyword evidence="7" id="KW-0472">Membrane</keyword>
<evidence type="ECO:0000259" key="14">
    <source>
        <dbReference type="PROSITE" id="PS50002"/>
    </source>
</evidence>
<dbReference type="SUPFAM" id="SSF49265">
    <property type="entry name" value="Fibronectin type III"/>
    <property type="match status" value="2"/>
</dbReference>
<dbReference type="SMART" id="SM00060">
    <property type="entry name" value="FN3"/>
    <property type="match status" value="3"/>
</dbReference>
<dbReference type="PRINTS" id="PR00452">
    <property type="entry name" value="SH3DOMAIN"/>
</dbReference>
<feature type="coiled-coil region" evidence="12">
    <location>
        <begin position="253"/>
        <end position="343"/>
    </location>
</feature>
<evidence type="ECO:0000256" key="1">
    <source>
        <dbReference type="ARBA" id="ARBA00004236"/>
    </source>
</evidence>
<dbReference type="FunFam" id="2.30.30.40:FF:000016">
    <property type="entry name" value="RIMS-binding protein 2 isoform X2"/>
    <property type="match status" value="1"/>
</dbReference>
<feature type="domain" description="SH3" evidence="14">
    <location>
        <begin position="455"/>
        <end position="522"/>
    </location>
</feature>
<dbReference type="InterPro" id="IPR003961">
    <property type="entry name" value="FN3_dom"/>
</dbReference>
<dbReference type="InterPro" id="IPR040325">
    <property type="entry name" value="RIMBP1/2/3"/>
</dbReference>
<evidence type="ECO:0000256" key="12">
    <source>
        <dbReference type="SAM" id="Coils"/>
    </source>
</evidence>
<feature type="coiled-coil region" evidence="12">
    <location>
        <begin position="115"/>
        <end position="154"/>
    </location>
</feature>
<reference evidence="16" key="2">
    <citation type="submission" date="2025-09" db="UniProtKB">
        <authorList>
            <consortium name="Ensembl"/>
        </authorList>
    </citation>
    <scope>IDENTIFICATION</scope>
</reference>
<dbReference type="FunFam" id="2.60.40.10:FF:000072">
    <property type="entry name" value="RIMS-binding protein 2 isoform X1"/>
    <property type="match status" value="1"/>
</dbReference>
<dbReference type="FunFam" id="2.30.30.40:FF:000006">
    <property type="entry name" value="RIMS-binding protein 2 isoform X1"/>
    <property type="match status" value="1"/>
</dbReference>
<dbReference type="PROSITE" id="PS50002">
    <property type="entry name" value="SH3"/>
    <property type="match status" value="3"/>
</dbReference>
<feature type="compositionally biased region" description="Low complexity" evidence="13">
    <location>
        <begin position="67"/>
        <end position="84"/>
    </location>
</feature>
<keyword evidence="12" id="KW-0175">Coiled coil</keyword>
<keyword evidence="6" id="KW-0770">Synapse</keyword>
<evidence type="ECO:0000256" key="10">
    <source>
        <dbReference type="ARBA" id="ARBA00068024"/>
    </source>
</evidence>
<feature type="compositionally biased region" description="Basic and acidic residues" evidence="13">
    <location>
        <begin position="896"/>
        <end position="910"/>
    </location>
</feature>
<dbReference type="CDD" id="cd12014">
    <property type="entry name" value="SH3_RIM-BP_1"/>
    <property type="match status" value="1"/>
</dbReference>
<dbReference type="SMART" id="SM00326">
    <property type="entry name" value="SH3"/>
    <property type="match status" value="3"/>
</dbReference>
<feature type="domain" description="SH3" evidence="14">
    <location>
        <begin position="1323"/>
        <end position="1390"/>
    </location>
</feature>
<feature type="domain" description="Fibronectin type-III" evidence="15">
    <location>
        <begin position="776"/>
        <end position="877"/>
    </location>
</feature>
<accession>A0A8B9VLJ7</accession>
<comment type="subcellular location">
    <subcellularLocation>
        <location evidence="1">Cell membrane</location>
    </subcellularLocation>
    <subcellularLocation>
        <location evidence="8">Synapse</location>
    </subcellularLocation>
</comment>
<evidence type="ECO:0000256" key="7">
    <source>
        <dbReference type="ARBA" id="ARBA00023136"/>
    </source>
</evidence>
<reference evidence="16" key="1">
    <citation type="submission" date="2025-08" db="UniProtKB">
        <authorList>
            <consortium name="Ensembl"/>
        </authorList>
    </citation>
    <scope>IDENTIFICATION</scope>
</reference>
<dbReference type="CDD" id="cd00063">
    <property type="entry name" value="FN3"/>
    <property type="match status" value="3"/>
</dbReference>
<dbReference type="CDD" id="cd12013">
    <property type="entry name" value="SH3_RIM-BP_3"/>
    <property type="match status" value="1"/>
</dbReference>
<dbReference type="PANTHER" id="PTHR14234:SF18">
    <property type="entry name" value="RIMS-BINDING PROTEIN 2"/>
    <property type="match status" value="1"/>
</dbReference>
<evidence type="ECO:0000256" key="6">
    <source>
        <dbReference type="ARBA" id="ARBA00023018"/>
    </source>
</evidence>
<evidence type="ECO:0000256" key="11">
    <source>
        <dbReference type="PROSITE-ProRule" id="PRU00192"/>
    </source>
</evidence>
<organism evidence="16 17">
    <name type="scientific">Anas zonorhyncha</name>
    <name type="common">Eastern spot-billed duck</name>
    <dbReference type="NCBI Taxonomy" id="75864"/>
    <lineage>
        <taxon>Eukaryota</taxon>
        <taxon>Metazoa</taxon>
        <taxon>Chordata</taxon>
        <taxon>Craniata</taxon>
        <taxon>Vertebrata</taxon>
        <taxon>Euteleostomi</taxon>
        <taxon>Archelosauria</taxon>
        <taxon>Archosauria</taxon>
        <taxon>Dinosauria</taxon>
        <taxon>Saurischia</taxon>
        <taxon>Theropoda</taxon>
        <taxon>Coelurosauria</taxon>
        <taxon>Aves</taxon>
        <taxon>Neognathae</taxon>
        <taxon>Galloanserae</taxon>
        <taxon>Anseriformes</taxon>
        <taxon>Anatidae</taxon>
        <taxon>Anatinae</taxon>
        <taxon>Anas</taxon>
    </lineage>
</organism>
<dbReference type="InterPro" id="IPR001452">
    <property type="entry name" value="SH3_domain"/>
</dbReference>
<dbReference type="Pfam" id="PF00041">
    <property type="entry name" value="fn3"/>
    <property type="match status" value="1"/>
</dbReference>
<evidence type="ECO:0000256" key="3">
    <source>
        <dbReference type="ARBA" id="ARBA00022443"/>
    </source>
</evidence>
<dbReference type="PANTHER" id="PTHR14234">
    <property type="entry name" value="RIM BINDING PROTEIN-RELATED"/>
    <property type="match status" value="1"/>
</dbReference>
<dbReference type="SUPFAM" id="SSF50044">
    <property type="entry name" value="SH3-domain"/>
    <property type="match status" value="3"/>
</dbReference>
<dbReference type="Pfam" id="PF07653">
    <property type="entry name" value="SH3_2"/>
    <property type="match status" value="2"/>
</dbReference>
<evidence type="ECO:0000256" key="9">
    <source>
        <dbReference type="ARBA" id="ARBA00054159"/>
    </source>
</evidence>
<dbReference type="PROSITE" id="PS50853">
    <property type="entry name" value="FN3"/>
    <property type="match status" value="1"/>
</dbReference>